<gene>
    <name evidence="2" type="ORF">TNIN_243871</name>
</gene>
<evidence type="ECO:0000313" key="2">
    <source>
        <dbReference type="EMBL" id="GFY46797.1"/>
    </source>
</evidence>
<accession>A0A8X6X5Y7</accession>
<protein>
    <submittedName>
        <fullName evidence="2">Uncharacterized protein</fullName>
    </submittedName>
</protein>
<organism evidence="2 3">
    <name type="scientific">Trichonephila inaurata madagascariensis</name>
    <dbReference type="NCBI Taxonomy" id="2747483"/>
    <lineage>
        <taxon>Eukaryota</taxon>
        <taxon>Metazoa</taxon>
        <taxon>Ecdysozoa</taxon>
        <taxon>Arthropoda</taxon>
        <taxon>Chelicerata</taxon>
        <taxon>Arachnida</taxon>
        <taxon>Araneae</taxon>
        <taxon>Araneomorphae</taxon>
        <taxon>Entelegynae</taxon>
        <taxon>Araneoidea</taxon>
        <taxon>Nephilidae</taxon>
        <taxon>Trichonephila</taxon>
        <taxon>Trichonephila inaurata</taxon>
    </lineage>
</organism>
<proteinExistence type="predicted"/>
<comment type="caution">
    <text evidence="2">The sequence shown here is derived from an EMBL/GenBank/DDBJ whole genome shotgun (WGS) entry which is preliminary data.</text>
</comment>
<evidence type="ECO:0000256" key="1">
    <source>
        <dbReference type="SAM" id="Phobius"/>
    </source>
</evidence>
<keyword evidence="1" id="KW-0472">Membrane</keyword>
<evidence type="ECO:0000313" key="3">
    <source>
        <dbReference type="Proteomes" id="UP000886998"/>
    </source>
</evidence>
<name>A0A8X6X5Y7_9ARAC</name>
<dbReference type="AlphaFoldDB" id="A0A8X6X5Y7"/>
<keyword evidence="1" id="KW-1133">Transmembrane helix</keyword>
<dbReference type="Proteomes" id="UP000886998">
    <property type="component" value="Unassembled WGS sequence"/>
</dbReference>
<dbReference type="EMBL" id="BMAV01005621">
    <property type="protein sequence ID" value="GFY46797.1"/>
    <property type="molecule type" value="Genomic_DNA"/>
</dbReference>
<sequence length="98" mass="11147">MSKGKKNIATPLPPPTGLYYIVALSTFLFSYSLGIRQKVVVFPTEQKFPEDAFIFVFTAFWCPGDFRRMASLPDLQKSVPLPMTRRRLKSPGDQSRCD</sequence>
<feature type="transmembrane region" description="Helical" evidence="1">
    <location>
        <begin position="17"/>
        <end position="35"/>
    </location>
</feature>
<keyword evidence="1" id="KW-0812">Transmembrane</keyword>
<reference evidence="2" key="1">
    <citation type="submission" date="2020-08" db="EMBL/GenBank/DDBJ databases">
        <title>Multicomponent nature underlies the extraordinary mechanical properties of spider dragline silk.</title>
        <authorList>
            <person name="Kono N."/>
            <person name="Nakamura H."/>
            <person name="Mori M."/>
            <person name="Yoshida Y."/>
            <person name="Ohtoshi R."/>
            <person name="Malay A.D."/>
            <person name="Moran D.A.P."/>
            <person name="Tomita M."/>
            <person name="Numata K."/>
            <person name="Arakawa K."/>
        </authorList>
    </citation>
    <scope>NUCLEOTIDE SEQUENCE</scope>
</reference>
<keyword evidence="3" id="KW-1185">Reference proteome</keyword>